<dbReference type="FunFam" id="3.30.70.270:FF:000001">
    <property type="entry name" value="Diguanylate cyclase domain protein"/>
    <property type="match status" value="1"/>
</dbReference>
<dbReference type="RefSeq" id="WP_069156394.1">
    <property type="nucleotide sequence ID" value="NZ_DBFYTC010000020.1"/>
</dbReference>
<feature type="transmembrane region" description="Helical" evidence="1">
    <location>
        <begin position="251"/>
        <end position="269"/>
    </location>
</feature>
<dbReference type="Gene3D" id="3.30.70.270">
    <property type="match status" value="1"/>
</dbReference>
<dbReference type="GO" id="GO:0043709">
    <property type="term" value="P:cell adhesion involved in single-species biofilm formation"/>
    <property type="evidence" value="ECO:0007669"/>
    <property type="project" value="TreeGrafter"/>
</dbReference>
<dbReference type="InterPro" id="IPR043128">
    <property type="entry name" value="Rev_trsase/Diguanyl_cyclase"/>
</dbReference>
<organism evidence="3 4">
    <name type="scientific">Eisenbergiella tayi</name>
    <dbReference type="NCBI Taxonomy" id="1432052"/>
    <lineage>
        <taxon>Bacteria</taxon>
        <taxon>Bacillati</taxon>
        <taxon>Bacillota</taxon>
        <taxon>Clostridia</taxon>
        <taxon>Lachnospirales</taxon>
        <taxon>Lachnospiraceae</taxon>
        <taxon>Eisenbergiella</taxon>
    </lineage>
</organism>
<name>A0A1E3AZ76_9FIRM</name>
<dbReference type="GO" id="GO:1902201">
    <property type="term" value="P:negative regulation of bacterial-type flagellum-dependent cell motility"/>
    <property type="evidence" value="ECO:0007669"/>
    <property type="project" value="TreeGrafter"/>
</dbReference>
<dbReference type="InterPro" id="IPR050469">
    <property type="entry name" value="Diguanylate_Cyclase"/>
</dbReference>
<comment type="caution">
    <text evidence="3">The sequence shown here is derived from an EMBL/GenBank/DDBJ whole genome shotgun (WGS) entry which is preliminary data.</text>
</comment>
<evidence type="ECO:0000256" key="1">
    <source>
        <dbReference type="SAM" id="Phobius"/>
    </source>
</evidence>
<keyword evidence="3" id="KW-0548">Nucleotidyltransferase</keyword>
<dbReference type="PANTHER" id="PTHR45138:SF9">
    <property type="entry name" value="DIGUANYLATE CYCLASE DGCM-RELATED"/>
    <property type="match status" value="1"/>
</dbReference>
<keyword evidence="1" id="KW-0472">Membrane</keyword>
<dbReference type="InterPro" id="IPR000160">
    <property type="entry name" value="GGDEF_dom"/>
</dbReference>
<reference evidence="3 4" key="1">
    <citation type="submission" date="2016-07" db="EMBL/GenBank/DDBJ databases">
        <title>Characterization of isolates of Eisenbergiella tayi derived from blood cultures, using whole genome sequencing.</title>
        <authorList>
            <person name="Burdz T."/>
            <person name="Wiebe D."/>
            <person name="Huynh C."/>
            <person name="Bernard K."/>
        </authorList>
    </citation>
    <scope>NUCLEOTIDE SEQUENCE [LARGE SCALE GENOMIC DNA]</scope>
    <source>
        <strain evidence="3 4">NML 120489</strain>
    </source>
</reference>
<feature type="transmembrane region" description="Helical" evidence="1">
    <location>
        <begin position="185"/>
        <end position="208"/>
    </location>
</feature>
<feature type="transmembrane region" description="Helical" evidence="1">
    <location>
        <begin position="306"/>
        <end position="326"/>
    </location>
</feature>
<dbReference type="Pfam" id="PF00990">
    <property type="entry name" value="GGDEF"/>
    <property type="match status" value="1"/>
</dbReference>
<dbReference type="EMBL" id="MCGI01000001">
    <property type="protein sequence ID" value="ODM13949.1"/>
    <property type="molecule type" value="Genomic_DNA"/>
</dbReference>
<dbReference type="PANTHER" id="PTHR45138">
    <property type="entry name" value="REGULATORY COMPONENTS OF SENSORY TRANSDUCTION SYSTEM"/>
    <property type="match status" value="1"/>
</dbReference>
<dbReference type="GO" id="GO:0052621">
    <property type="term" value="F:diguanylate cyclase activity"/>
    <property type="evidence" value="ECO:0007669"/>
    <property type="project" value="UniProtKB-EC"/>
</dbReference>
<evidence type="ECO:0000313" key="3">
    <source>
        <dbReference type="EMBL" id="ODM13949.1"/>
    </source>
</evidence>
<dbReference type="Proteomes" id="UP000095003">
    <property type="component" value="Unassembled WGS sequence"/>
</dbReference>
<proteinExistence type="predicted"/>
<dbReference type="EC" id="2.7.7.65" evidence="3"/>
<dbReference type="CDD" id="cd01949">
    <property type="entry name" value="GGDEF"/>
    <property type="match status" value="1"/>
</dbReference>
<gene>
    <name evidence="3" type="primary">adrA_3</name>
    <name evidence="3" type="ORF">BEH84_01670</name>
</gene>
<dbReference type="PROSITE" id="PS50887">
    <property type="entry name" value="GGDEF"/>
    <property type="match status" value="1"/>
</dbReference>
<protein>
    <submittedName>
        <fullName evidence="3">Putative diguanylate cyclase AdrA</fullName>
        <ecNumber evidence="3">2.7.7.65</ecNumber>
    </submittedName>
</protein>
<feature type="transmembrane region" description="Helical" evidence="1">
    <location>
        <begin position="366"/>
        <end position="383"/>
    </location>
</feature>
<evidence type="ECO:0000259" key="2">
    <source>
        <dbReference type="PROSITE" id="PS50887"/>
    </source>
</evidence>
<dbReference type="AlphaFoldDB" id="A0A1E3AZ76"/>
<dbReference type="SUPFAM" id="SSF55073">
    <property type="entry name" value="Nucleotide cyclase"/>
    <property type="match status" value="1"/>
</dbReference>
<feature type="domain" description="GGDEF" evidence="2">
    <location>
        <begin position="439"/>
        <end position="568"/>
    </location>
</feature>
<evidence type="ECO:0000313" key="4">
    <source>
        <dbReference type="Proteomes" id="UP000095003"/>
    </source>
</evidence>
<dbReference type="GeneID" id="93300042"/>
<feature type="transmembrane region" description="Helical" evidence="1">
    <location>
        <begin position="281"/>
        <end position="300"/>
    </location>
</feature>
<sequence length="568" mass="63586">MSGKLIKCLASSALLITLLCIGALVYIRTDESRFHSETELQQINFLGTYEVDNNGKLLPFNGSIDGLSHDRHHVTVTGTFSEDIPAGRQLMLRIDNLKVTIYAADKKIYSFGEKGTFPHYARSAGNGWDSLISPGISSDDYVRIELENLYTNHSDTAFSVFFQFMYYGYEGELITSLIRSKAMELLLAVFIFCLGIIAIVYCILLYPLKKVVRQTFCFAGLSLSAGLWFFIDFNVQCYLIPLPVFNNSLDIVCMIITSVFLVSYFILLLHTRWKILLAAEAALEFILLPAATAAQLMGIYDYYDFLNVIIVFTILEGISIPAMILYENIRFSDKINHSLIDSLALVAGMFLQIFGEHRENKTSLFWFKLGFFIFLILQFWHMAKSVKGIIADSTKAALLEEQKQELIEKVQKDPLTGLYNKSATQKQVAGALRTGNPDSLAAFLMIDIDYFKKINDTLGHAAGDSVILIFAGNLRKQFRDGDIVGRIGGDEFAVFIWVPDEVWICEKARKINAALAENITLESGACSITASIGIALAKCEDAEFESLYHQADEALYRAKAAGRNQYSL</sequence>
<keyword evidence="3" id="KW-0808">Transferase</keyword>
<dbReference type="GO" id="GO:0005886">
    <property type="term" value="C:plasma membrane"/>
    <property type="evidence" value="ECO:0007669"/>
    <property type="project" value="TreeGrafter"/>
</dbReference>
<dbReference type="SMART" id="SM00267">
    <property type="entry name" value="GGDEF"/>
    <property type="match status" value="1"/>
</dbReference>
<dbReference type="NCBIfam" id="TIGR00254">
    <property type="entry name" value="GGDEF"/>
    <property type="match status" value="1"/>
</dbReference>
<feature type="transmembrane region" description="Helical" evidence="1">
    <location>
        <begin position="215"/>
        <end position="231"/>
    </location>
</feature>
<dbReference type="InterPro" id="IPR029787">
    <property type="entry name" value="Nucleotide_cyclase"/>
</dbReference>
<keyword evidence="1" id="KW-0812">Transmembrane</keyword>
<keyword evidence="1" id="KW-1133">Transmembrane helix</keyword>
<accession>A0A1E3AZ76</accession>